<dbReference type="PIRSF" id="PIRSF002419">
    <property type="entry name" value="Tetraspanin"/>
    <property type="match status" value="1"/>
</dbReference>
<feature type="disulfide bond" evidence="6">
    <location>
        <begin position="168"/>
        <end position="205"/>
    </location>
</feature>
<evidence type="ECO:0000256" key="4">
    <source>
        <dbReference type="ARBA" id="ARBA00022989"/>
    </source>
</evidence>
<protein>
    <recommendedName>
        <fullName evidence="7">Tetraspanin</fullName>
    </recommendedName>
</protein>
<dbReference type="OrthoDB" id="2014092at2759"/>
<feature type="transmembrane region" description="Helical" evidence="7">
    <location>
        <begin position="38"/>
        <end position="56"/>
    </location>
</feature>
<evidence type="ECO:0000256" key="5">
    <source>
        <dbReference type="ARBA" id="ARBA00023136"/>
    </source>
</evidence>
<keyword evidence="4 7" id="KW-1133">Transmembrane helix</keyword>
<gene>
    <name evidence="8" type="ORF">CUNI_LOCUS10435</name>
</gene>
<dbReference type="Pfam" id="PF00335">
    <property type="entry name" value="Tetraspanin"/>
    <property type="match status" value="1"/>
</dbReference>
<feature type="transmembrane region" description="Helical" evidence="7">
    <location>
        <begin position="68"/>
        <end position="93"/>
    </location>
</feature>
<dbReference type="GO" id="GO:0005886">
    <property type="term" value="C:plasma membrane"/>
    <property type="evidence" value="ECO:0007669"/>
    <property type="project" value="TreeGrafter"/>
</dbReference>
<comment type="similarity">
    <text evidence="2 7">Belongs to the tetraspanin (TM4SF) family.</text>
</comment>
<evidence type="ECO:0000256" key="3">
    <source>
        <dbReference type="ARBA" id="ARBA00022692"/>
    </source>
</evidence>
<dbReference type="InterPro" id="IPR018499">
    <property type="entry name" value="Tetraspanin/Peripherin"/>
</dbReference>
<organism evidence="8 9">
    <name type="scientific">Candidula unifasciata</name>
    <dbReference type="NCBI Taxonomy" id="100452"/>
    <lineage>
        <taxon>Eukaryota</taxon>
        <taxon>Metazoa</taxon>
        <taxon>Spiralia</taxon>
        <taxon>Lophotrochozoa</taxon>
        <taxon>Mollusca</taxon>
        <taxon>Gastropoda</taxon>
        <taxon>Heterobranchia</taxon>
        <taxon>Euthyneura</taxon>
        <taxon>Panpulmonata</taxon>
        <taxon>Eupulmonata</taxon>
        <taxon>Stylommatophora</taxon>
        <taxon>Helicina</taxon>
        <taxon>Helicoidea</taxon>
        <taxon>Geomitridae</taxon>
        <taxon>Candidula</taxon>
    </lineage>
</organism>
<dbReference type="EMBL" id="CAJHNH020001900">
    <property type="protein sequence ID" value="CAG5124877.1"/>
    <property type="molecule type" value="Genomic_DNA"/>
</dbReference>
<dbReference type="InterPro" id="IPR000301">
    <property type="entry name" value="Tetraspanin_animals"/>
</dbReference>
<sequence length="291" mass="32891">MTLQQCDTSNERTRLREMYDDYSEVGICTKYSLFFENFLLWFAGTFVTALGAYILVVKQKKVYDVLDFLLDPACILCLGGSVATVVCFIGLCGALRENTCFLKTYYLILCLALLAQLTAAILMIVCYYVPDWKHAIFPSDTFNQAIVRYRDDPDFQQLIDSLQTELGCCGVSDSDVGFLDWNNNVYFNCSIDSESPEKCSVPYSCCRRIPGEKMNYRCGTDTLQNDGGVEPNLANTYKIYTTGCFRAVGEWINDHVLVVGGVMLGILLPQIVVLFLTKNLILMIYLQKSKW</sequence>
<proteinExistence type="inferred from homology"/>
<dbReference type="PRINTS" id="PR00259">
    <property type="entry name" value="TMFOUR"/>
</dbReference>
<accession>A0A8S3Z5M9</accession>
<keyword evidence="6" id="KW-1015">Disulfide bond</keyword>
<keyword evidence="3 7" id="KW-0812">Transmembrane</keyword>
<evidence type="ECO:0000256" key="6">
    <source>
        <dbReference type="PIRSR" id="PIRSR002419-1"/>
    </source>
</evidence>
<comment type="subcellular location">
    <subcellularLocation>
        <location evidence="1 7">Membrane</location>
        <topology evidence="1 7">Multi-pass membrane protein</topology>
    </subcellularLocation>
</comment>
<dbReference type="SUPFAM" id="SSF48652">
    <property type="entry name" value="Tetraspanin"/>
    <property type="match status" value="1"/>
</dbReference>
<evidence type="ECO:0000313" key="8">
    <source>
        <dbReference type="EMBL" id="CAG5124877.1"/>
    </source>
</evidence>
<reference evidence="8" key="1">
    <citation type="submission" date="2021-04" db="EMBL/GenBank/DDBJ databases">
        <authorList>
            <consortium name="Molecular Ecology Group"/>
        </authorList>
    </citation>
    <scope>NUCLEOTIDE SEQUENCE</scope>
</reference>
<dbReference type="Proteomes" id="UP000678393">
    <property type="component" value="Unassembled WGS sequence"/>
</dbReference>
<feature type="transmembrane region" description="Helical" evidence="7">
    <location>
        <begin position="256"/>
        <end position="286"/>
    </location>
</feature>
<feature type="transmembrane region" description="Helical" evidence="7">
    <location>
        <begin position="105"/>
        <end position="130"/>
    </location>
</feature>
<evidence type="ECO:0000256" key="1">
    <source>
        <dbReference type="ARBA" id="ARBA00004141"/>
    </source>
</evidence>
<dbReference type="AlphaFoldDB" id="A0A8S3Z5M9"/>
<feature type="disulfide bond" evidence="6">
    <location>
        <begin position="169"/>
        <end position="189"/>
    </location>
</feature>
<dbReference type="PANTHER" id="PTHR19282:SF431">
    <property type="entry name" value="TETRASPANIN 26A, ISOFORM B-RELATED"/>
    <property type="match status" value="1"/>
</dbReference>
<dbReference type="InterPro" id="IPR008952">
    <property type="entry name" value="Tetraspanin_EC2_sf"/>
</dbReference>
<comment type="caution">
    <text evidence="8">The sequence shown here is derived from an EMBL/GenBank/DDBJ whole genome shotgun (WGS) entry which is preliminary data.</text>
</comment>
<evidence type="ECO:0000313" key="9">
    <source>
        <dbReference type="Proteomes" id="UP000678393"/>
    </source>
</evidence>
<keyword evidence="9" id="KW-1185">Reference proteome</keyword>
<evidence type="ECO:0000256" key="2">
    <source>
        <dbReference type="ARBA" id="ARBA00006840"/>
    </source>
</evidence>
<evidence type="ECO:0000256" key="7">
    <source>
        <dbReference type="RuleBase" id="RU361218"/>
    </source>
</evidence>
<dbReference type="Gene3D" id="1.10.1450.10">
    <property type="entry name" value="Tetraspanin"/>
    <property type="match status" value="1"/>
</dbReference>
<dbReference type="PANTHER" id="PTHR19282">
    <property type="entry name" value="TETRASPANIN"/>
    <property type="match status" value="1"/>
</dbReference>
<name>A0A8S3Z5M9_9EUPU</name>
<keyword evidence="5 7" id="KW-0472">Membrane</keyword>